<gene>
    <name evidence="5" type="ORF">MKQ68_03710</name>
</gene>
<dbReference type="Pfam" id="PF17389">
    <property type="entry name" value="Bac_rhamnosid6H"/>
    <property type="match status" value="1"/>
</dbReference>
<dbReference type="Pfam" id="PF17390">
    <property type="entry name" value="Bac_rhamnosid_C"/>
    <property type="match status" value="1"/>
</dbReference>
<dbReference type="Pfam" id="PF05592">
    <property type="entry name" value="Bac_rhamnosid"/>
    <property type="match status" value="1"/>
</dbReference>
<accession>A0ABY6J3I4</accession>
<dbReference type="InterPro" id="IPR008902">
    <property type="entry name" value="Rhamnosid_concanavalin"/>
</dbReference>
<dbReference type="InterPro" id="IPR012341">
    <property type="entry name" value="6hp_glycosidase-like_sf"/>
</dbReference>
<feature type="chain" id="PRO_5045858297" evidence="1">
    <location>
        <begin position="21"/>
        <end position="763"/>
    </location>
</feature>
<protein>
    <submittedName>
        <fullName evidence="5">Family 78 glycoside hydrolase catalytic domain</fullName>
    </submittedName>
</protein>
<dbReference type="GO" id="GO:0016787">
    <property type="term" value="F:hydrolase activity"/>
    <property type="evidence" value="ECO:0007669"/>
    <property type="project" value="UniProtKB-KW"/>
</dbReference>
<evidence type="ECO:0000259" key="3">
    <source>
        <dbReference type="Pfam" id="PF17389"/>
    </source>
</evidence>
<evidence type="ECO:0000256" key="1">
    <source>
        <dbReference type="SAM" id="SignalP"/>
    </source>
</evidence>
<feature type="signal peptide" evidence="1">
    <location>
        <begin position="1"/>
        <end position="20"/>
    </location>
</feature>
<keyword evidence="1" id="KW-0732">Signal</keyword>
<dbReference type="PANTHER" id="PTHR34987:SF2">
    <property type="entry name" value="B, PUTATIVE (AFU_ORTHOLOGUE AFUA_7G05040)-RELATED"/>
    <property type="match status" value="1"/>
</dbReference>
<dbReference type="SUPFAM" id="SSF48208">
    <property type="entry name" value="Six-hairpin glycosidases"/>
    <property type="match status" value="1"/>
</dbReference>
<dbReference type="Gene3D" id="2.60.120.260">
    <property type="entry name" value="Galactose-binding domain-like"/>
    <property type="match status" value="2"/>
</dbReference>
<dbReference type="InterPro" id="IPR008979">
    <property type="entry name" value="Galactose-bd-like_sf"/>
</dbReference>
<sequence>MNKRLILLICVLAVCLHVSAQNTAKWIAPADTAMKNYGVYHFRKTFNLTARPTAFPILISADNRYQLFVNGVSVNYGPQRSDPQNWRYDSLNIASHLKKGENILAVTVWNQGVYAAWAQLSVQTGLWLKGDGVNSDTSWQVMNDHAYTAIADDNHIVGPFEQLTAAQYPWGWQQAGYNARQWQSAKVTGDKRTLFPRNIPLPEVKPQRFAKVRRADGLTVTDAFLSGKKPLQIAAGKTATILLDQGVLTTAFPELVFSGGRDSKITITYAESLYDDKTNQKGNRNEVTGKHIAGQYDVFIADGGSKRLFSPLYYRTFRYVELKIETLGEPLTIQDVRSNFTAYPFVQKASFRSSDPSLTQIWDIGWRTSRLCAYETYMDCPYYEQLQYIGDTRIQALISMYVSGDDRLMKNAIRQFRDSRIADGLTQSRYPSNMRQIIPPFSLFWIAMINDYAQLGKDTSFTLSMIPSIERILGWHENHVRKDQLLGKMPYWNFVDWPAEWPWKGEEETSGIPAGTLEGGSAILTLQYVYALQQAAAIYRQTDNERIGASLDKRADVMKKAVYELCWDASRGMLADSPEKKEFSQHVNALGVLTDVIPEKDQRDLLLKVEKDSTLIQCTIYYRFYLSQAFKKAGLGDEYVRMLKPWKGMIDLGLTTFAERPEPTRSDCHAWSASPNYDLLATVCGITPASAGFKSVSVAPHLGSLEWVECTMPHWAGTIEVKLKRTAGKGVQGTVTLPAGISGTFKWNGQTVSLAGKKNEINL</sequence>
<dbReference type="EMBL" id="CP107006">
    <property type="protein sequence ID" value="UYQ94197.1"/>
    <property type="molecule type" value="Genomic_DNA"/>
</dbReference>
<feature type="domain" description="Alpha-L-rhamnosidase C-terminal" evidence="4">
    <location>
        <begin position="685"/>
        <end position="758"/>
    </location>
</feature>
<keyword evidence="5" id="KW-0378">Hydrolase</keyword>
<dbReference type="PANTHER" id="PTHR34987">
    <property type="entry name" value="C, PUTATIVE (AFU_ORTHOLOGUE AFUA_3G02880)-RELATED"/>
    <property type="match status" value="1"/>
</dbReference>
<name>A0ABY6J3I4_9BACT</name>
<keyword evidence="6" id="KW-1185">Reference proteome</keyword>
<dbReference type="SUPFAM" id="SSF49785">
    <property type="entry name" value="Galactose-binding domain-like"/>
    <property type="match status" value="1"/>
</dbReference>
<dbReference type="Gene3D" id="2.60.420.10">
    <property type="entry name" value="Maltose phosphorylase, domain 3"/>
    <property type="match status" value="1"/>
</dbReference>
<dbReference type="RefSeq" id="WP_244841655.1">
    <property type="nucleotide sequence ID" value="NZ_CP107006.1"/>
</dbReference>
<evidence type="ECO:0000313" key="6">
    <source>
        <dbReference type="Proteomes" id="UP001162741"/>
    </source>
</evidence>
<dbReference type="InterPro" id="IPR035396">
    <property type="entry name" value="Bac_rhamnosid6H"/>
</dbReference>
<dbReference type="InterPro" id="IPR008928">
    <property type="entry name" value="6-hairpin_glycosidase_sf"/>
</dbReference>
<feature type="domain" description="Alpha-L-rhamnosidase six-hairpin glycosidase" evidence="3">
    <location>
        <begin position="347"/>
        <end position="676"/>
    </location>
</feature>
<proteinExistence type="predicted"/>
<evidence type="ECO:0000259" key="4">
    <source>
        <dbReference type="Pfam" id="PF17390"/>
    </source>
</evidence>
<dbReference type="Gene3D" id="1.50.10.10">
    <property type="match status" value="1"/>
</dbReference>
<organism evidence="5 6">
    <name type="scientific">Chitinophaga horti</name>
    <dbReference type="NCBI Taxonomy" id="2920382"/>
    <lineage>
        <taxon>Bacteria</taxon>
        <taxon>Pseudomonadati</taxon>
        <taxon>Bacteroidota</taxon>
        <taxon>Chitinophagia</taxon>
        <taxon>Chitinophagales</taxon>
        <taxon>Chitinophagaceae</taxon>
        <taxon>Chitinophaga</taxon>
    </lineage>
</organism>
<reference evidence="5" key="1">
    <citation type="submission" date="2022-10" db="EMBL/GenBank/DDBJ databases">
        <title>Chitinophaga sp. nov., isolated from soil.</title>
        <authorList>
            <person name="Jeon C.O."/>
        </authorList>
    </citation>
    <scope>NUCLEOTIDE SEQUENCE</scope>
    <source>
        <strain evidence="5">R8</strain>
    </source>
</reference>
<evidence type="ECO:0000313" key="5">
    <source>
        <dbReference type="EMBL" id="UYQ94197.1"/>
    </source>
</evidence>
<dbReference type="InterPro" id="IPR035398">
    <property type="entry name" value="Bac_rhamnosid_C"/>
</dbReference>
<feature type="domain" description="Alpha-L-rhamnosidase concanavalin-like" evidence="2">
    <location>
        <begin position="239"/>
        <end position="324"/>
    </location>
</feature>
<dbReference type="Proteomes" id="UP001162741">
    <property type="component" value="Chromosome"/>
</dbReference>
<evidence type="ECO:0000259" key="2">
    <source>
        <dbReference type="Pfam" id="PF05592"/>
    </source>
</evidence>